<dbReference type="SMART" id="SM00289">
    <property type="entry name" value="WR1"/>
    <property type="match status" value="4"/>
</dbReference>
<reference evidence="1 2" key="1">
    <citation type="submission" date="2018-08" db="EMBL/GenBank/DDBJ databases">
        <authorList>
            <person name="Laetsch R D."/>
            <person name="Stevens L."/>
            <person name="Kumar S."/>
            <person name="Blaxter L. M."/>
        </authorList>
    </citation>
    <scope>NUCLEOTIDE SEQUENCE [LARGE SCALE GENOMIC DNA]</scope>
</reference>
<dbReference type="PANTHER" id="PTHR34150">
    <property type="entry name" value="PROTEIN CBG08832-RELATED"/>
    <property type="match status" value="1"/>
</dbReference>
<dbReference type="AlphaFoldDB" id="A0A3P7MIM3"/>
<evidence type="ECO:0000313" key="2">
    <source>
        <dbReference type="Proteomes" id="UP000271087"/>
    </source>
</evidence>
<protein>
    <submittedName>
        <fullName evidence="1">Uncharacterized protein</fullName>
    </submittedName>
</protein>
<dbReference type="PANTHER" id="PTHR34150:SF4">
    <property type="entry name" value="CHITIN BINDING DOMAIN (CHTBD2) CONTAINING"/>
    <property type="match status" value="1"/>
</dbReference>
<evidence type="ECO:0000313" key="1">
    <source>
        <dbReference type="EMBL" id="VDM99498.1"/>
    </source>
</evidence>
<dbReference type="Proteomes" id="UP000271087">
    <property type="component" value="Unassembled WGS sequence"/>
</dbReference>
<keyword evidence="2" id="KW-1185">Reference proteome</keyword>
<proteinExistence type="predicted"/>
<organism evidence="1 2">
    <name type="scientific">Onchocerca ochengi</name>
    <name type="common">Filarial nematode worm</name>
    <dbReference type="NCBI Taxonomy" id="42157"/>
    <lineage>
        <taxon>Eukaryota</taxon>
        <taxon>Metazoa</taxon>
        <taxon>Ecdysozoa</taxon>
        <taxon>Nematoda</taxon>
        <taxon>Chromadorea</taxon>
        <taxon>Rhabditida</taxon>
        <taxon>Spirurina</taxon>
        <taxon>Spiruromorpha</taxon>
        <taxon>Filarioidea</taxon>
        <taxon>Onchocercidae</taxon>
        <taxon>Onchocerca</taxon>
    </lineage>
</organism>
<dbReference type="EMBL" id="UYRW01011267">
    <property type="protein sequence ID" value="VDM99498.1"/>
    <property type="molecule type" value="Genomic_DNA"/>
</dbReference>
<feature type="non-terminal residue" evidence="1">
    <location>
        <position position="179"/>
    </location>
</feature>
<gene>
    <name evidence="1" type="ORF">NOO_LOCUS12607</name>
</gene>
<dbReference type="OrthoDB" id="5912424at2759"/>
<dbReference type="InterPro" id="IPR006150">
    <property type="entry name" value="Cys_repeat_1"/>
</dbReference>
<sequence length="179" mass="18335">VCPHNAGPPVAACSPMQSCPPGTMCYAMSGFCCGIIPGPVPQQNLPIPVIHHQTPVPVVHQIVIMCPNGSPGTQPCGFMEQCPANSGCYRGVCCPLVCPSGQDATGFCGQTASLTLSCSQQASCISGCCCQQHEPIRMPICPSGITATSRCTVNQECGPGMECSSGGCCPIPFCPTGIQ</sequence>
<accession>A0A3P7MIM3</accession>
<feature type="non-terminal residue" evidence="1">
    <location>
        <position position="1"/>
    </location>
</feature>
<name>A0A3P7MIM3_ONCOC</name>